<dbReference type="Gene3D" id="1.10.287.950">
    <property type="entry name" value="Methyl-accepting chemotaxis protein"/>
    <property type="match status" value="1"/>
</dbReference>
<keyword evidence="1 2" id="KW-0807">Transducer</keyword>
<keyword evidence="6" id="KW-1185">Reference proteome</keyword>
<evidence type="ECO:0000259" key="4">
    <source>
        <dbReference type="PROSITE" id="PS50111"/>
    </source>
</evidence>
<evidence type="ECO:0000313" key="6">
    <source>
        <dbReference type="Proteomes" id="UP001314903"/>
    </source>
</evidence>
<accession>A0ABS4KHN5</accession>
<dbReference type="SUPFAM" id="SSF58104">
    <property type="entry name" value="Methyl-accepting chemotaxis protein (MCP) signaling domain"/>
    <property type="match status" value="1"/>
</dbReference>
<evidence type="ECO:0000256" key="1">
    <source>
        <dbReference type="ARBA" id="ARBA00023224"/>
    </source>
</evidence>
<dbReference type="RefSeq" id="WP_209660216.1">
    <property type="nucleotide sequence ID" value="NZ_JAGGLI010000009.1"/>
</dbReference>
<proteinExistence type="predicted"/>
<feature type="region of interest" description="Disordered" evidence="3">
    <location>
        <begin position="138"/>
        <end position="163"/>
    </location>
</feature>
<evidence type="ECO:0000256" key="2">
    <source>
        <dbReference type="PROSITE-ProRule" id="PRU00284"/>
    </source>
</evidence>
<dbReference type="SMART" id="SM00283">
    <property type="entry name" value="MA"/>
    <property type="match status" value="1"/>
</dbReference>
<sequence>MNNLNGIELLETLVNCAHFLKNIYQTDAIVGVTDKEKYLAYSPGETLDLGIKVGSEVKPGSAIHTAMKNKEKISYEIPKDIWGIAAKAVASPVFDEYGDVVGGIAVVFSIENQSKFQEIITEFSSAFEQVTSSMQDISDGSQKLAKESEGLSSSSNDTKEKLKKTDEITQMISSVSNQTNMLGLNAAIEAARAGEAGRGFSVVADEIRRLSDQTSSSAKNVKVQIQDITNSINSMVSSIHEISSVSEETSASIQEIAATMEELAAQLSVLEDFAKSL</sequence>
<dbReference type="PROSITE" id="PS50111">
    <property type="entry name" value="CHEMOTAXIS_TRANSDUC_2"/>
    <property type="match status" value="1"/>
</dbReference>
<comment type="caution">
    <text evidence="5">The sequence shown here is derived from an EMBL/GenBank/DDBJ whole genome shotgun (WGS) entry which is preliminary data.</text>
</comment>
<feature type="domain" description="Methyl-accepting transducer" evidence="4">
    <location>
        <begin position="120"/>
        <end position="277"/>
    </location>
</feature>
<evidence type="ECO:0000256" key="3">
    <source>
        <dbReference type="SAM" id="MobiDB-lite"/>
    </source>
</evidence>
<protein>
    <submittedName>
        <fullName evidence="5">Phage infection (PIP) family protein YhgE</fullName>
    </submittedName>
</protein>
<organism evidence="5 6">
    <name type="scientific">Acetoanaerobium pronyense</name>
    <dbReference type="NCBI Taxonomy" id="1482736"/>
    <lineage>
        <taxon>Bacteria</taxon>
        <taxon>Bacillati</taxon>
        <taxon>Bacillota</taxon>
        <taxon>Clostridia</taxon>
        <taxon>Peptostreptococcales</taxon>
        <taxon>Filifactoraceae</taxon>
        <taxon>Acetoanaerobium</taxon>
    </lineage>
</organism>
<name>A0ABS4KHN5_9FIRM</name>
<evidence type="ECO:0000313" key="5">
    <source>
        <dbReference type="EMBL" id="MBP2027277.1"/>
    </source>
</evidence>
<dbReference type="InterPro" id="IPR004089">
    <property type="entry name" value="MCPsignal_dom"/>
</dbReference>
<dbReference type="EMBL" id="JAGGLI010000009">
    <property type="protein sequence ID" value="MBP2027277.1"/>
    <property type="molecule type" value="Genomic_DNA"/>
</dbReference>
<dbReference type="Pfam" id="PF00015">
    <property type="entry name" value="MCPsignal"/>
    <property type="match status" value="1"/>
</dbReference>
<gene>
    <name evidence="5" type="ORF">J2Z35_001071</name>
</gene>
<dbReference type="PANTHER" id="PTHR32089:SF112">
    <property type="entry name" value="LYSOZYME-LIKE PROTEIN-RELATED"/>
    <property type="match status" value="1"/>
</dbReference>
<dbReference type="PANTHER" id="PTHR32089">
    <property type="entry name" value="METHYL-ACCEPTING CHEMOTAXIS PROTEIN MCPB"/>
    <property type="match status" value="1"/>
</dbReference>
<reference evidence="5 6" key="1">
    <citation type="submission" date="2021-03" db="EMBL/GenBank/DDBJ databases">
        <title>Genomic Encyclopedia of Type Strains, Phase IV (KMG-IV): sequencing the most valuable type-strain genomes for metagenomic binning, comparative biology and taxonomic classification.</title>
        <authorList>
            <person name="Goeker M."/>
        </authorList>
    </citation>
    <scope>NUCLEOTIDE SEQUENCE [LARGE SCALE GENOMIC DNA]</scope>
    <source>
        <strain evidence="5 6">DSM 27512</strain>
    </source>
</reference>
<dbReference type="Proteomes" id="UP001314903">
    <property type="component" value="Unassembled WGS sequence"/>
</dbReference>